<feature type="domain" description="F-box associated beta-propeller type 1" evidence="1">
    <location>
        <begin position="103"/>
        <end position="297"/>
    </location>
</feature>
<evidence type="ECO:0000259" key="2">
    <source>
        <dbReference type="Pfam" id="PF12937"/>
    </source>
</evidence>
<dbReference type="InterPro" id="IPR006527">
    <property type="entry name" value="F-box-assoc_dom_typ1"/>
</dbReference>
<name>A0ABD1FPR6_SALDI</name>
<proteinExistence type="predicted"/>
<dbReference type="AlphaFoldDB" id="A0ABD1FPR6"/>
<dbReference type="EMBL" id="JBEAFC010000014">
    <property type="protein sequence ID" value="KAL1533833.1"/>
    <property type="molecule type" value="Genomic_DNA"/>
</dbReference>
<accession>A0ABD1FPR6</accession>
<reference evidence="3 4" key="1">
    <citation type="submission" date="2024-06" db="EMBL/GenBank/DDBJ databases">
        <title>A chromosome level genome sequence of Diviner's sage (Salvia divinorum).</title>
        <authorList>
            <person name="Ford S.A."/>
            <person name="Ro D.-K."/>
            <person name="Ness R.W."/>
            <person name="Phillips M.A."/>
        </authorList>
    </citation>
    <scope>NUCLEOTIDE SEQUENCE [LARGE SCALE GENOMIC DNA]</scope>
    <source>
        <strain evidence="3">SAF-2024a</strain>
        <tissue evidence="3">Leaf</tissue>
    </source>
</reference>
<dbReference type="PANTHER" id="PTHR31672:SF13">
    <property type="entry name" value="F-BOX PROTEIN CPR30-LIKE"/>
    <property type="match status" value="1"/>
</dbReference>
<dbReference type="InterPro" id="IPR050796">
    <property type="entry name" value="SCF_F-box_component"/>
</dbReference>
<dbReference type="SUPFAM" id="SSF81383">
    <property type="entry name" value="F-box domain"/>
    <property type="match status" value="1"/>
</dbReference>
<organism evidence="3 4">
    <name type="scientific">Salvia divinorum</name>
    <name type="common">Maria pastora</name>
    <name type="synonym">Diviner's sage</name>
    <dbReference type="NCBI Taxonomy" id="28513"/>
    <lineage>
        <taxon>Eukaryota</taxon>
        <taxon>Viridiplantae</taxon>
        <taxon>Streptophyta</taxon>
        <taxon>Embryophyta</taxon>
        <taxon>Tracheophyta</taxon>
        <taxon>Spermatophyta</taxon>
        <taxon>Magnoliopsida</taxon>
        <taxon>eudicotyledons</taxon>
        <taxon>Gunneridae</taxon>
        <taxon>Pentapetalae</taxon>
        <taxon>asterids</taxon>
        <taxon>lamiids</taxon>
        <taxon>Lamiales</taxon>
        <taxon>Lamiaceae</taxon>
        <taxon>Nepetoideae</taxon>
        <taxon>Mentheae</taxon>
        <taxon>Salviinae</taxon>
        <taxon>Salvia</taxon>
        <taxon>Salvia subgen. Calosphace</taxon>
    </lineage>
</organism>
<gene>
    <name evidence="3" type="ORF">AAHA92_33668</name>
</gene>
<protein>
    <submittedName>
        <fullName evidence="3">F-box protein CPR1-like</fullName>
    </submittedName>
</protein>
<evidence type="ECO:0000259" key="1">
    <source>
        <dbReference type="Pfam" id="PF07734"/>
    </source>
</evidence>
<dbReference type="InterPro" id="IPR036047">
    <property type="entry name" value="F-box-like_dom_sf"/>
</dbReference>
<dbReference type="PANTHER" id="PTHR31672">
    <property type="entry name" value="BNACNNG10540D PROTEIN"/>
    <property type="match status" value="1"/>
</dbReference>
<dbReference type="InterPro" id="IPR017451">
    <property type="entry name" value="F-box-assoc_interact_dom"/>
</dbReference>
<dbReference type="NCBIfam" id="TIGR01640">
    <property type="entry name" value="F_box_assoc_1"/>
    <property type="match status" value="1"/>
</dbReference>
<evidence type="ECO:0000313" key="3">
    <source>
        <dbReference type="EMBL" id="KAL1533833.1"/>
    </source>
</evidence>
<evidence type="ECO:0000313" key="4">
    <source>
        <dbReference type="Proteomes" id="UP001567538"/>
    </source>
</evidence>
<feature type="domain" description="F-box" evidence="2">
    <location>
        <begin position="6"/>
        <end position="38"/>
    </location>
</feature>
<dbReference type="Proteomes" id="UP001567538">
    <property type="component" value="Unassembled WGS sequence"/>
</dbReference>
<dbReference type="Pfam" id="PF07734">
    <property type="entry name" value="FBA_1"/>
    <property type="match status" value="1"/>
</dbReference>
<keyword evidence="4" id="KW-1185">Reference proteome</keyword>
<dbReference type="Gene3D" id="1.20.1280.50">
    <property type="match status" value="1"/>
</dbReference>
<sequence>MGVDLIRNLPSEIILNILSRLDACTATRGKCVCKLWLDSLTTPEFVKSQSVPGLIVEINQISFKYKMVEFVDEPDHNCDWHRLNIVFNLDLPSPTPNHIHSSTNGLILLIDGRKYGRLTVCNPITREYITFPRPLPLPPGIPWEIYGFGVSRTGGQYKVVRVSAGKPPCVSISGELECQVYTVGSGSWRRLASCIWSTLLSYNLMMTFLCGHLHWWTRKDVSAPRQISRLDLETELFSTFSDPPFDDRHETRYSRYLCISSDCLCVCNDLRMEIDIWVMKVCGDETSWTKEVSIRKVDIVNGDVLLLWKLSKPLYHYYSSTTKTFEKVDWFDLEDCLVYRITHYTPSFLSLKTFATENVTSF</sequence>
<dbReference type="InterPro" id="IPR001810">
    <property type="entry name" value="F-box_dom"/>
</dbReference>
<comment type="caution">
    <text evidence="3">The sequence shown here is derived from an EMBL/GenBank/DDBJ whole genome shotgun (WGS) entry which is preliminary data.</text>
</comment>
<dbReference type="Pfam" id="PF12937">
    <property type="entry name" value="F-box-like"/>
    <property type="match status" value="1"/>
</dbReference>